<dbReference type="AlphaFoldDB" id="D8RMJ3"/>
<reference evidence="6 7" key="1">
    <citation type="journal article" date="2011" name="Science">
        <title>The Selaginella genome identifies genetic changes associated with the evolution of vascular plants.</title>
        <authorList>
            <person name="Banks J.A."/>
            <person name="Nishiyama T."/>
            <person name="Hasebe M."/>
            <person name="Bowman J.L."/>
            <person name="Gribskov M."/>
            <person name="dePamphilis C."/>
            <person name="Albert V.A."/>
            <person name="Aono N."/>
            <person name="Aoyama T."/>
            <person name="Ambrose B.A."/>
            <person name="Ashton N.W."/>
            <person name="Axtell M.J."/>
            <person name="Barker E."/>
            <person name="Barker M.S."/>
            <person name="Bennetzen J.L."/>
            <person name="Bonawitz N.D."/>
            <person name="Chapple C."/>
            <person name="Cheng C."/>
            <person name="Correa L.G."/>
            <person name="Dacre M."/>
            <person name="DeBarry J."/>
            <person name="Dreyer I."/>
            <person name="Elias M."/>
            <person name="Engstrom E.M."/>
            <person name="Estelle M."/>
            <person name="Feng L."/>
            <person name="Finet C."/>
            <person name="Floyd S.K."/>
            <person name="Frommer W.B."/>
            <person name="Fujita T."/>
            <person name="Gramzow L."/>
            <person name="Gutensohn M."/>
            <person name="Harholt J."/>
            <person name="Hattori M."/>
            <person name="Heyl A."/>
            <person name="Hirai T."/>
            <person name="Hiwatashi Y."/>
            <person name="Ishikawa M."/>
            <person name="Iwata M."/>
            <person name="Karol K.G."/>
            <person name="Koehler B."/>
            <person name="Kolukisaoglu U."/>
            <person name="Kubo M."/>
            <person name="Kurata T."/>
            <person name="Lalonde S."/>
            <person name="Li K."/>
            <person name="Li Y."/>
            <person name="Litt A."/>
            <person name="Lyons E."/>
            <person name="Manning G."/>
            <person name="Maruyama T."/>
            <person name="Michael T.P."/>
            <person name="Mikami K."/>
            <person name="Miyazaki S."/>
            <person name="Morinaga S."/>
            <person name="Murata T."/>
            <person name="Mueller-Roeber B."/>
            <person name="Nelson D.R."/>
            <person name="Obara M."/>
            <person name="Oguri Y."/>
            <person name="Olmstead R.G."/>
            <person name="Onodera N."/>
            <person name="Petersen B.L."/>
            <person name="Pils B."/>
            <person name="Prigge M."/>
            <person name="Rensing S.A."/>
            <person name="Riano-Pachon D.M."/>
            <person name="Roberts A.W."/>
            <person name="Sato Y."/>
            <person name="Scheller H.V."/>
            <person name="Schulz B."/>
            <person name="Schulz C."/>
            <person name="Shakirov E.V."/>
            <person name="Shibagaki N."/>
            <person name="Shinohara N."/>
            <person name="Shippen D.E."/>
            <person name="Soerensen I."/>
            <person name="Sotooka R."/>
            <person name="Sugimoto N."/>
            <person name="Sugita M."/>
            <person name="Sumikawa N."/>
            <person name="Tanurdzic M."/>
            <person name="Theissen G."/>
            <person name="Ulvskov P."/>
            <person name="Wakazuki S."/>
            <person name="Weng J.K."/>
            <person name="Willats W.W."/>
            <person name="Wipf D."/>
            <person name="Wolf P.G."/>
            <person name="Yang L."/>
            <person name="Zimmer A.D."/>
            <person name="Zhu Q."/>
            <person name="Mitros T."/>
            <person name="Hellsten U."/>
            <person name="Loque D."/>
            <person name="Otillar R."/>
            <person name="Salamov A."/>
            <person name="Schmutz J."/>
            <person name="Shapiro H."/>
            <person name="Lindquist E."/>
            <person name="Lucas S."/>
            <person name="Rokhsar D."/>
            <person name="Grigoriev I.V."/>
        </authorList>
    </citation>
    <scope>NUCLEOTIDE SEQUENCE [LARGE SCALE GENOMIC DNA]</scope>
</reference>
<dbReference type="Gene3D" id="2.140.10.10">
    <property type="entry name" value="Quinoprotein alcohol dehydrogenase-like superfamily"/>
    <property type="match status" value="1"/>
</dbReference>
<evidence type="ECO:0000313" key="6">
    <source>
        <dbReference type="EMBL" id="EFJ26349.1"/>
    </source>
</evidence>
<dbReference type="Pfam" id="PF13360">
    <property type="entry name" value="PQQ_2"/>
    <property type="match status" value="1"/>
</dbReference>
<comment type="cofactor">
    <cofactor evidence="1">
        <name>pyrroloquinoline quinone</name>
        <dbReference type="ChEBI" id="CHEBI:58442"/>
    </cofactor>
</comment>
<comment type="similarity">
    <text evidence="2">Belongs to the bacterial PQQ dehydrogenase family.</text>
</comment>
<dbReference type="GO" id="GO:0016491">
    <property type="term" value="F:oxidoreductase activity"/>
    <property type="evidence" value="ECO:0007669"/>
    <property type="project" value="UniProtKB-KW"/>
</dbReference>
<dbReference type="PANTHER" id="PTHR32303:SF10">
    <property type="entry name" value="OUTER MEMBRANE PROTEIN ASSEMBLY FACTOR BAMB"/>
    <property type="match status" value="1"/>
</dbReference>
<evidence type="ECO:0000259" key="5">
    <source>
        <dbReference type="Pfam" id="PF13360"/>
    </source>
</evidence>
<dbReference type="EMBL" id="GL377584">
    <property type="protein sequence ID" value="EFJ26349.1"/>
    <property type="molecule type" value="Genomic_DNA"/>
</dbReference>
<dbReference type="PANTHER" id="PTHR32303">
    <property type="entry name" value="QUINOPROTEIN ALCOHOL DEHYDROGENASE (CYTOCHROME C)"/>
    <property type="match status" value="1"/>
</dbReference>
<dbReference type="KEGG" id="smo:SELMODRAFT_441782"/>
<dbReference type="STRING" id="88036.D8RMJ3"/>
<keyword evidence="3" id="KW-0560">Oxidoreductase</keyword>
<protein>
    <recommendedName>
        <fullName evidence="4 5">Pyrrolo-quinoline quinone repeat domain-containing protein</fullName>
    </recommendedName>
</protein>
<dbReference type="eggNOG" id="ENOG502QUFM">
    <property type="taxonomic scope" value="Eukaryota"/>
</dbReference>
<evidence type="ECO:0000259" key="4">
    <source>
        <dbReference type="Pfam" id="PF01011"/>
    </source>
</evidence>
<evidence type="ECO:0000313" key="7">
    <source>
        <dbReference type="Proteomes" id="UP000001514"/>
    </source>
</evidence>
<dbReference type="Proteomes" id="UP000001514">
    <property type="component" value="Unassembled WGS sequence"/>
</dbReference>
<dbReference type="Gramene" id="EFJ26349">
    <property type="protein sequence ID" value="EFJ26349"/>
    <property type="gene ID" value="SELMODRAFT_441782"/>
</dbReference>
<dbReference type="HOGENOM" id="CLU_020613_0_0_1"/>
<accession>D8RMJ3</accession>
<keyword evidence="7" id="KW-1185">Reference proteome</keyword>
<proteinExistence type="inferred from homology"/>
<dbReference type="InParanoid" id="D8RMJ3"/>
<dbReference type="InterPro" id="IPR002372">
    <property type="entry name" value="PQQ_rpt_dom"/>
</dbReference>
<evidence type="ECO:0000256" key="3">
    <source>
        <dbReference type="ARBA" id="ARBA00023002"/>
    </source>
</evidence>
<dbReference type="SUPFAM" id="SSF50998">
    <property type="entry name" value="Quinoprotein alcohol dehydrogenase-like"/>
    <property type="match status" value="1"/>
</dbReference>
<dbReference type="OMA" id="SIDEHCI"/>
<dbReference type="SMART" id="SM00564">
    <property type="entry name" value="PQQ"/>
    <property type="match status" value="5"/>
</dbReference>
<evidence type="ECO:0000256" key="1">
    <source>
        <dbReference type="ARBA" id="ARBA00001931"/>
    </source>
</evidence>
<feature type="domain" description="Pyrrolo-quinoline quinone repeat" evidence="4">
    <location>
        <begin position="10"/>
        <end position="275"/>
    </location>
</feature>
<dbReference type="InterPro" id="IPR011047">
    <property type="entry name" value="Quinoprotein_ADH-like_sf"/>
</dbReference>
<dbReference type="InterPro" id="IPR018391">
    <property type="entry name" value="PQQ_b-propeller_rpt"/>
</dbReference>
<name>D8RMJ3_SELML</name>
<dbReference type="Pfam" id="PF01011">
    <property type="entry name" value="PQQ"/>
    <property type="match status" value="1"/>
</dbReference>
<gene>
    <name evidence="6" type="ORF">SELMODRAFT_441782</name>
</gene>
<organism evidence="7">
    <name type="scientific">Selaginella moellendorffii</name>
    <name type="common">Spikemoss</name>
    <dbReference type="NCBI Taxonomy" id="88036"/>
    <lineage>
        <taxon>Eukaryota</taxon>
        <taxon>Viridiplantae</taxon>
        <taxon>Streptophyta</taxon>
        <taxon>Embryophyta</taxon>
        <taxon>Tracheophyta</taxon>
        <taxon>Lycopodiopsida</taxon>
        <taxon>Selaginellales</taxon>
        <taxon>Selaginellaceae</taxon>
        <taxon>Selaginella</taxon>
    </lineage>
</organism>
<evidence type="ECO:0000256" key="2">
    <source>
        <dbReference type="ARBA" id="ARBA00008156"/>
    </source>
</evidence>
<feature type="domain" description="Pyrrolo-quinoline quinone repeat" evidence="5">
    <location>
        <begin position="386"/>
        <end position="454"/>
    </location>
</feature>
<sequence>MWCLLQTKNWISHGGDLGNRRYAASEHKINLETAPSLALRWRYVTQGDVSATPAIHDCAVYVPSWNGIVAAVAMDGATLWQTNLSQVTSLHPAVSRATPVVTKRCVLVGLRGPARVLCLDRMTGDLLWMSPDLELAPHSMITMSGTAYDGAYYVGVSSMQQHAKSCCTFQGSFHKLDLQTGQTVWSTYMVPRDSQYTGVPVWGSSPALDERRGLVYIATGSVFSVPSEVRQCQQATGNSSSCIVPSVCYNSVVAVDTRDGTIRWCSRMTMSEIWENACRSIRPPPNCPPRPDPDADFGESPMLVTIQQQGALRDVVVTGQKTGFVWAHDRETGELVWHAVAGPGGSGGGANWGSATDNSRVFTNIANSDRQSFLHEPSQLVTTGGGWVAMAATTGRLLWSTPNPTGQPAYGPVTYTHGGVLLCTSFDSNGHVYAINSYSGEIIWNATTGSTVYGGFSVGCGCAFVGAGYASTPTGLALGGTPGDSLFAFCIPPY</sequence>